<accession>A0AAF0BHU1</accession>
<feature type="coiled-coil region" evidence="1">
    <location>
        <begin position="188"/>
        <end position="304"/>
    </location>
</feature>
<dbReference type="SUPFAM" id="SSF52540">
    <property type="entry name" value="P-loop containing nucleoside triphosphate hydrolases"/>
    <property type="match status" value="1"/>
</dbReference>
<keyword evidence="3" id="KW-0472">Membrane</keyword>
<feature type="domain" description="YhaN AAA" evidence="4">
    <location>
        <begin position="1"/>
        <end position="211"/>
    </location>
</feature>
<evidence type="ECO:0000313" key="5">
    <source>
        <dbReference type="EMBL" id="WCG23302.1"/>
    </source>
</evidence>
<dbReference type="PANTHER" id="PTHR41259:SF1">
    <property type="entry name" value="DOUBLE-STRAND BREAK REPAIR RAD50 ATPASE, PUTATIVE-RELATED"/>
    <property type="match status" value="1"/>
</dbReference>
<feature type="coiled-coil region" evidence="1">
    <location>
        <begin position="340"/>
        <end position="397"/>
    </location>
</feature>
<dbReference type="Proteomes" id="UP001179600">
    <property type="component" value="Chromosome"/>
</dbReference>
<evidence type="ECO:0000256" key="3">
    <source>
        <dbReference type="SAM" id="Phobius"/>
    </source>
</evidence>
<protein>
    <submittedName>
        <fullName evidence="5">AAA family ATPase</fullName>
    </submittedName>
</protein>
<dbReference type="InterPro" id="IPR038734">
    <property type="entry name" value="YhaN_AAA"/>
</dbReference>
<keyword evidence="3" id="KW-1133">Transmembrane helix</keyword>
<evidence type="ECO:0000259" key="4">
    <source>
        <dbReference type="Pfam" id="PF13514"/>
    </source>
</evidence>
<dbReference type="Gene3D" id="3.40.50.300">
    <property type="entry name" value="P-loop containing nucleotide triphosphate hydrolases"/>
    <property type="match status" value="2"/>
</dbReference>
<dbReference type="RefSeq" id="WP_272163602.1">
    <property type="nucleotide sequence ID" value="NZ_CP116507.1"/>
</dbReference>
<name>A0AAF0BHU1_9ENTE</name>
<evidence type="ECO:0000256" key="1">
    <source>
        <dbReference type="SAM" id="Coils"/>
    </source>
</evidence>
<dbReference type="AlphaFoldDB" id="A0AAF0BHU1"/>
<keyword evidence="3" id="KW-0812">Transmembrane</keyword>
<feature type="region of interest" description="Disordered" evidence="2">
    <location>
        <begin position="466"/>
        <end position="485"/>
    </location>
</feature>
<organism evidence="5 6">
    <name type="scientific">Vagococcus lutrae</name>
    <dbReference type="NCBI Taxonomy" id="81947"/>
    <lineage>
        <taxon>Bacteria</taxon>
        <taxon>Bacillati</taxon>
        <taxon>Bacillota</taxon>
        <taxon>Bacilli</taxon>
        <taxon>Lactobacillales</taxon>
        <taxon>Enterococcaceae</taxon>
        <taxon>Vagococcus</taxon>
    </lineage>
</organism>
<sequence length="870" mass="100972">MIIKKIEIFGFGKFENRVFDFQKGPQLIFGENEAGKSTLYTFIRYILFGIRKPTNTRRNFKPYDYHGLYGGTIWFDTDQHQNVQLTRFDNQRDNIKANTARVKLEDGRTGDDHLLEKIIFPLTEELFLDVFSFQQEQLTELDQLSATQLEQTLVAVASTGSQRLLETATTLEQSAQALFKPTGSKPLLNQKLTELQLLSQKIEEKENSESQYRDALLQMKTLESKRETLQKQAAELKQLIAQKERQQRAFTQLKEYQRINKELQHRRILSAEERLKLTSIAEEYQVLSQQIHSLQKEIAVTKNDLLKNQNQAFWFFTKHQDAIQDLLKTEKKMLEGYAENKFLLQQLDEIDSQSEQLSEQWGFSTTSPPLLLDTVAKQELEDLHQVYQQLLETEKVQETSSVTQATPKTDRTKSYTTIGFATISAIMFILSLFLATPVNYVVRVLALILVAFSIYQFKKQHASSLDDTPLDERHSEQSNNASKKQEIETQVAMILKEHHWGKLTTLADCQRFGSMPETFLQLLERQKETSQLLEQTIAILQSYQEKTLFLEEWLPLSDKTLPERYRLIRDYADEMLIKQARELSANLPKLEDDLKLAVQQQTDFFDGHLPYLQTLNLDSLADIQHLLQDDQQSQALLQKKVTLEKELRPLFNLDELNSYNQLPQELDQLIAQLTRLEEQRDALQYEQTQLSANLDWLGKDGTLDELYQQRALLQDDVNRLSSQWLSLILEKELLNDLVIAMSDQTLPSLLETAQHYFQILTNGQYQDIFLKKETLLIQNDKQQTFRTIDLSTGTKDQLYMALRLAFITSKDTVPAPIIIDDGWLHYDLARKKQLVLLLKSLPVHIQVILLTSDMTLLQLFDDARLPVTHL</sequence>
<dbReference type="Pfam" id="PF13514">
    <property type="entry name" value="AAA_27"/>
    <property type="match status" value="1"/>
</dbReference>
<dbReference type="PANTHER" id="PTHR41259">
    <property type="entry name" value="DOUBLE-STRAND BREAK REPAIR RAD50 ATPASE, PUTATIVE-RELATED"/>
    <property type="match status" value="1"/>
</dbReference>
<gene>
    <name evidence="5" type="ORF">PML95_03420</name>
</gene>
<evidence type="ECO:0000256" key="2">
    <source>
        <dbReference type="SAM" id="MobiDB-lite"/>
    </source>
</evidence>
<feature type="transmembrane region" description="Helical" evidence="3">
    <location>
        <begin position="440"/>
        <end position="457"/>
    </location>
</feature>
<proteinExistence type="predicted"/>
<dbReference type="InterPro" id="IPR027417">
    <property type="entry name" value="P-loop_NTPase"/>
</dbReference>
<dbReference type="EMBL" id="CP116507">
    <property type="protein sequence ID" value="WCG23302.1"/>
    <property type="molecule type" value="Genomic_DNA"/>
</dbReference>
<reference evidence="5" key="1">
    <citation type="submission" date="2023-01" db="EMBL/GenBank/DDBJ databases">
        <title>Oxazolidinone resistance genes in florfenicol resistant enterococci from beef cattle and veal calves at slaughter.</title>
        <authorList>
            <person name="Biggel M."/>
        </authorList>
    </citation>
    <scope>NUCLEOTIDE SEQUENCE</scope>
    <source>
        <strain evidence="5">K204-1</strain>
    </source>
</reference>
<keyword evidence="1" id="KW-0175">Coiled coil</keyword>
<feature type="coiled-coil region" evidence="1">
    <location>
        <begin position="659"/>
        <end position="723"/>
    </location>
</feature>
<feature type="transmembrane region" description="Helical" evidence="3">
    <location>
        <begin position="415"/>
        <end position="434"/>
    </location>
</feature>
<evidence type="ECO:0000313" key="6">
    <source>
        <dbReference type="Proteomes" id="UP001179600"/>
    </source>
</evidence>